<comment type="caution">
    <text evidence="6">The sequence shown here is derived from an EMBL/GenBank/DDBJ whole genome shotgun (WGS) entry which is preliminary data.</text>
</comment>
<dbReference type="EMBL" id="BTSX01000006">
    <property type="protein sequence ID" value="GMT07859.1"/>
    <property type="molecule type" value="Genomic_DNA"/>
</dbReference>
<dbReference type="Proteomes" id="UP001432027">
    <property type="component" value="Unassembled WGS sequence"/>
</dbReference>
<dbReference type="InterPro" id="IPR038479">
    <property type="entry name" value="Transthyretin-like_sf"/>
</dbReference>
<dbReference type="PANTHER" id="PTHR21700">
    <property type="entry name" value="TRANSTHYRETIN-LIKE FAMILY PROTEIN-RELATED"/>
    <property type="match status" value="1"/>
</dbReference>
<comment type="subcellular location">
    <subcellularLocation>
        <location evidence="1">Secreted</location>
    </subcellularLocation>
</comment>
<dbReference type="InterPro" id="IPR001534">
    <property type="entry name" value="Transthyretin-like"/>
</dbReference>
<dbReference type="GO" id="GO:0005576">
    <property type="term" value="C:extracellular region"/>
    <property type="evidence" value="ECO:0007669"/>
    <property type="project" value="UniProtKB-SubCell"/>
</dbReference>
<evidence type="ECO:0000256" key="4">
    <source>
        <dbReference type="ARBA" id="ARBA00022729"/>
    </source>
</evidence>
<comment type="similarity">
    <text evidence="2">Belongs to the nematode transthyretin-like family.</text>
</comment>
<name>A0AAV5UNE8_9BILA</name>
<keyword evidence="3" id="KW-0964">Secreted</keyword>
<feature type="non-terminal residue" evidence="6">
    <location>
        <position position="1"/>
    </location>
</feature>
<dbReference type="GO" id="GO:0009986">
    <property type="term" value="C:cell surface"/>
    <property type="evidence" value="ECO:0007669"/>
    <property type="project" value="InterPro"/>
</dbReference>
<organism evidence="6 7">
    <name type="scientific">Pristionchus entomophagus</name>
    <dbReference type="NCBI Taxonomy" id="358040"/>
    <lineage>
        <taxon>Eukaryota</taxon>
        <taxon>Metazoa</taxon>
        <taxon>Ecdysozoa</taxon>
        <taxon>Nematoda</taxon>
        <taxon>Chromadorea</taxon>
        <taxon>Rhabditida</taxon>
        <taxon>Rhabditina</taxon>
        <taxon>Diplogasteromorpha</taxon>
        <taxon>Diplogasteroidea</taxon>
        <taxon>Neodiplogasteridae</taxon>
        <taxon>Pristionchus</taxon>
    </lineage>
</organism>
<keyword evidence="7" id="KW-1185">Reference proteome</keyword>
<evidence type="ECO:0000256" key="3">
    <source>
        <dbReference type="ARBA" id="ARBA00022525"/>
    </source>
</evidence>
<feature type="chain" id="PRO_5043316170" description="Transthyretin-like family protein" evidence="5">
    <location>
        <begin position="23"/>
        <end position="160"/>
    </location>
</feature>
<evidence type="ECO:0000256" key="5">
    <source>
        <dbReference type="SAM" id="SignalP"/>
    </source>
</evidence>
<dbReference type="Gene3D" id="2.60.40.3330">
    <property type="match status" value="1"/>
</dbReference>
<evidence type="ECO:0008006" key="8">
    <source>
        <dbReference type="Google" id="ProtNLM"/>
    </source>
</evidence>
<protein>
    <recommendedName>
        <fullName evidence="8">Transthyretin-like family protein</fullName>
    </recommendedName>
</protein>
<proteinExistence type="inferred from homology"/>
<reference evidence="6" key="1">
    <citation type="submission" date="2023-10" db="EMBL/GenBank/DDBJ databases">
        <title>Genome assembly of Pristionchus species.</title>
        <authorList>
            <person name="Yoshida K."/>
            <person name="Sommer R.J."/>
        </authorList>
    </citation>
    <scope>NUCLEOTIDE SEQUENCE</scope>
    <source>
        <strain evidence="6">RS0144</strain>
    </source>
</reference>
<evidence type="ECO:0000313" key="7">
    <source>
        <dbReference type="Proteomes" id="UP001432027"/>
    </source>
</evidence>
<evidence type="ECO:0000256" key="1">
    <source>
        <dbReference type="ARBA" id="ARBA00004613"/>
    </source>
</evidence>
<keyword evidence="4 5" id="KW-0732">Signal</keyword>
<sequence>TEPGRMCLVLGLLVLVACGVSAQDDSSDKMLIVTGRLLCEAKPSTTVTVSLSDEDRISNGNAPLSLRSSDKAGNFSVETIISAFEDYVDPVIEIVHACRRRCIEKSRIRIPWEFALERGGRTIDLHNIDLSQQFPLSEETSFCLSESDITWTVPGEKNRG</sequence>
<feature type="signal peptide" evidence="5">
    <location>
        <begin position="1"/>
        <end position="22"/>
    </location>
</feature>
<dbReference type="AlphaFoldDB" id="A0AAV5UNE8"/>
<dbReference type="Pfam" id="PF01060">
    <property type="entry name" value="TTR-52"/>
    <property type="match status" value="1"/>
</dbReference>
<gene>
    <name evidence="6" type="ORF">PENTCL1PPCAC_30033</name>
</gene>
<evidence type="ECO:0000256" key="2">
    <source>
        <dbReference type="ARBA" id="ARBA00010112"/>
    </source>
</evidence>
<accession>A0AAV5UNE8</accession>
<evidence type="ECO:0000313" key="6">
    <source>
        <dbReference type="EMBL" id="GMT07859.1"/>
    </source>
</evidence>